<keyword evidence="1" id="KW-1133">Transmembrane helix</keyword>
<dbReference type="EMBL" id="JACHIK010000003">
    <property type="protein sequence ID" value="MBB5041944.1"/>
    <property type="molecule type" value="Genomic_DNA"/>
</dbReference>
<evidence type="ECO:0000313" key="3">
    <source>
        <dbReference type="Proteomes" id="UP000535406"/>
    </source>
</evidence>
<accession>A0A7W8DTG8</accession>
<dbReference type="RefSeq" id="WP_184142070.1">
    <property type="nucleotide sequence ID" value="NZ_JACHIK010000003.1"/>
</dbReference>
<name>A0A7W8DTG8_9HYPH</name>
<feature type="transmembrane region" description="Helical" evidence="1">
    <location>
        <begin position="129"/>
        <end position="150"/>
    </location>
</feature>
<gene>
    <name evidence="2" type="ORF">HNQ66_001327</name>
</gene>
<dbReference type="AlphaFoldDB" id="A0A7W8DTG8"/>
<organism evidence="2 3">
    <name type="scientific">Shinella fusca</name>
    <dbReference type="NCBI Taxonomy" id="544480"/>
    <lineage>
        <taxon>Bacteria</taxon>
        <taxon>Pseudomonadati</taxon>
        <taxon>Pseudomonadota</taxon>
        <taxon>Alphaproteobacteria</taxon>
        <taxon>Hyphomicrobiales</taxon>
        <taxon>Rhizobiaceae</taxon>
        <taxon>Shinella</taxon>
    </lineage>
</organism>
<sequence length="163" mass="17699">MTSKIDLRAIVQDHFATFKDEATGKFSALDFAVMVGFPIAVAVGSAVAGFHIPDGHVGTLISAFAIFGGLLFNVLVLIYSFSSGEEEPDPVREELVQQSFANISFAVMSSLLAVMLLVVLLFVGGIGQIIIEAVIYFVGLNFLLTMLMVLKRMHILLRGKFTR</sequence>
<keyword evidence="1" id="KW-0472">Membrane</keyword>
<dbReference type="Proteomes" id="UP000535406">
    <property type="component" value="Unassembled WGS sequence"/>
</dbReference>
<evidence type="ECO:0000313" key="2">
    <source>
        <dbReference type="EMBL" id="MBB5041944.1"/>
    </source>
</evidence>
<feature type="transmembrane region" description="Helical" evidence="1">
    <location>
        <begin position="58"/>
        <end position="79"/>
    </location>
</feature>
<proteinExistence type="predicted"/>
<keyword evidence="1" id="KW-0812">Transmembrane</keyword>
<feature type="transmembrane region" description="Helical" evidence="1">
    <location>
        <begin position="28"/>
        <end position="52"/>
    </location>
</feature>
<keyword evidence="3" id="KW-1185">Reference proteome</keyword>
<protein>
    <submittedName>
        <fullName evidence="2">Uncharacterized BrkB/YihY/UPF0761 family membrane protein</fullName>
    </submittedName>
</protein>
<comment type="caution">
    <text evidence="2">The sequence shown here is derived from an EMBL/GenBank/DDBJ whole genome shotgun (WGS) entry which is preliminary data.</text>
</comment>
<feature type="transmembrane region" description="Helical" evidence="1">
    <location>
        <begin position="100"/>
        <end position="123"/>
    </location>
</feature>
<evidence type="ECO:0000256" key="1">
    <source>
        <dbReference type="SAM" id="Phobius"/>
    </source>
</evidence>
<reference evidence="2 3" key="1">
    <citation type="submission" date="2020-08" db="EMBL/GenBank/DDBJ databases">
        <title>Genomic Encyclopedia of Type Strains, Phase IV (KMG-IV): sequencing the most valuable type-strain genomes for metagenomic binning, comparative biology and taxonomic classification.</title>
        <authorList>
            <person name="Goeker M."/>
        </authorList>
    </citation>
    <scope>NUCLEOTIDE SEQUENCE [LARGE SCALE GENOMIC DNA]</scope>
    <source>
        <strain evidence="2 3">DSM 21319</strain>
    </source>
</reference>